<accession>A0A498CP27</accession>
<evidence type="ECO:0000313" key="6">
    <source>
        <dbReference type="EMBL" id="RLL08917.1"/>
    </source>
</evidence>
<dbReference type="AlphaFoldDB" id="A0A498CP27"/>
<keyword evidence="3" id="KW-0238">DNA-binding</keyword>
<evidence type="ECO:0000256" key="4">
    <source>
        <dbReference type="ARBA" id="ARBA00023163"/>
    </source>
</evidence>
<name>A0A498CP27_9FIRM</name>
<evidence type="ECO:0000256" key="1">
    <source>
        <dbReference type="ARBA" id="ARBA00023015"/>
    </source>
</evidence>
<dbReference type="PANTHER" id="PTHR30385">
    <property type="entry name" value="SIGMA FACTOR F FLAGELLAR"/>
    <property type="match status" value="1"/>
</dbReference>
<dbReference type="Pfam" id="PF08281">
    <property type="entry name" value="Sigma70_r4_2"/>
    <property type="match status" value="1"/>
</dbReference>
<dbReference type="InterPro" id="IPR036388">
    <property type="entry name" value="WH-like_DNA-bd_sf"/>
</dbReference>
<evidence type="ECO:0000256" key="2">
    <source>
        <dbReference type="ARBA" id="ARBA00023082"/>
    </source>
</evidence>
<dbReference type="InterPro" id="IPR013249">
    <property type="entry name" value="RNA_pol_sigma70_r4_t2"/>
</dbReference>
<dbReference type="GO" id="GO:0006352">
    <property type="term" value="P:DNA-templated transcription initiation"/>
    <property type="evidence" value="ECO:0007669"/>
    <property type="project" value="InterPro"/>
</dbReference>
<keyword evidence="2" id="KW-0731">Sigma factor</keyword>
<dbReference type="SUPFAM" id="SSF88659">
    <property type="entry name" value="Sigma3 and sigma4 domains of RNA polymerase sigma factors"/>
    <property type="match status" value="1"/>
</dbReference>
<proteinExistence type="predicted"/>
<dbReference type="CDD" id="cd06171">
    <property type="entry name" value="Sigma70_r4"/>
    <property type="match status" value="1"/>
</dbReference>
<dbReference type="EMBL" id="RCHT01000027">
    <property type="protein sequence ID" value="RLL08917.1"/>
    <property type="molecule type" value="Genomic_DNA"/>
</dbReference>
<keyword evidence="7" id="KW-1185">Reference proteome</keyword>
<dbReference type="GO" id="GO:0003677">
    <property type="term" value="F:DNA binding"/>
    <property type="evidence" value="ECO:0007669"/>
    <property type="project" value="UniProtKB-KW"/>
</dbReference>
<keyword evidence="1" id="KW-0805">Transcription regulation</keyword>
<evidence type="ECO:0000256" key="3">
    <source>
        <dbReference type="ARBA" id="ARBA00023125"/>
    </source>
</evidence>
<dbReference type="RefSeq" id="WP_101552447.1">
    <property type="nucleotide sequence ID" value="NZ_DBFBJK010000264.1"/>
</dbReference>
<organism evidence="6 7">
    <name type="scientific">Anaerotruncus massiliensis</name>
    <name type="common">ex Liu et al. 2021</name>
    <dbReference type="NCBI Taxonomy" id="2321404"/>
    <lineage>
        <taxon>Bacteria</taxon>
        <taxon>Bacillati</taxon>
        <taxon>Bacillota</taxon>
        <taxon>Clostridia</taxon>
        <taxon>Eubacteriales</taxon>
        <taxon>Oscillospiraceae</taxon>
        <taxon>Anaerotruncus</taxon>
    </lineage>
</organism>
<dbReference type="InterPro" id="IPR013324">
    <property type="entry name" value="RNA_pol_sigma_r3/r4-like"/>
</dbReference>
<comment type="caution">
    <text evidence="6">The sequence shown here is derived from an EMBL/GenBank/DDBJ whole genome shotgun (WGS) entry which is preliminary data.</text>
</comment>
<dbReference type="Gene3D" id="1.10.10.10">
    <property type="entry name" value="Winged helix-like DNA-binding domain superfamily/Winged helix DNA-binding domain"/>
    <property type="match status" value="1"/>
</dbReference>
<dbReference type="GO" id="GO:0016987">
    <property type="term" value="F:sigma factor activity"/>
    <property type="evidence" value="ECO:0007669"/>
    <property type="project" value="UniProtKB-KW"/>
</dbReference>
<protein>
    <submittedName>
        <fullName evidence="6">Sigma-70 family RNA polymerase sigma factor</fullName>
    </submittedName>
</protein>
<dbReference type="Proteomes" id="UP000276301">
    <property type="component" value="Unassembled WGS sequence"/>
</dbReference>
<sequence length="101" mass="11246">MFDVRESTFSLQDFERIAAPQCADNAPARARYARFLRSAVRHLPPKQRQVVALYFFGGRNIPAIALELGVHPSTVSRRLAAAKRTLRAQAEMCSEAGLFPS</sequence>
<reference evidence="6 7" key="1">
    <citation type="submission" date="2018-10" db="EMBL/GenBank/DDBJ databases">
        <title>Anaerotruncus faecis sp. nov., isolated from human feces.</title>
        <authorList>
            <person name="Wang Y.-J."/>
        </authorList>
    </citation>
    <scope>NUCLEOTIDE SEQUENCE [LARGE SCALE GENOMIC DNA]</scope>
    <source>
        <strain evidence="6 7">22A2-44</strain>
    </source>
</reference>
<feature type="domain" description="RNA polymerase sigma factor 70 region 4 type 2" evidence="5">
    <location>
        <begin position="36"/>
        <end position="86"/>
    </location>
</feature>
<evidence type="ECO:0000313" key="7">
    <source>
        <dbReference type="Proteomes" id="UP000276301"/>
    </source>
</evidence>
<keyword evidence="4" id="KW-0804">Transcription</keyword>
<dbReference type="PANTHER" id="PTHR30385:SF7">
    <property type="entry name" value="RNA POLYMERASE SIGMA FACTOR FLIA"/>
    <property type="match status" value="1"/>
</dbReference>
<gene>
    <name evidence="6" type="ORF">D4A47_11335</name>
</gene>
<evidence type="ECO:0000259" key="5">
    <source>
        <dbReference type="Pfam" id="PF08281"/>
    </source>
</evidence>